<organism evidence="1 2">
    <name type="scientific">Ehrlichia canis (strain Jake)</name>
    <dbReference type="NCBI Taxonomy" id="269484"/>
    <lineage>
        <taxon>Bacteria</taxon>
        <taxon>Pseudomonadati</taxon>
        <taxon>Pseudomonadota</taxon>
        <taxon>Alphaproteobacteria</taxon>
        <taxon>Rickettsiales</taxon>
        <taxon>Anaplasmataceae</taxon>
        <taxon>Ehrlichia</taxon>
    </lineage>
</organism>
<proteinExistence type="predicted"/>
<sequence length="310" mass="36054">MKDEKLCIIVNEWVSWLEKERRYSVNTVDAYVRDVNKFLGFLYTYVLRPVTLEDVVNIKVADLRKWFTFRYQANVEAITNARSLSALKNFFRYLSRTYDVDNQSIFCLSRPKLKSALPKTLGQFHIENIVNYYSLHDNWVFKRDFAIIMLLYGCGLRISEAVGLKFQDVRTGEILITGKGNKERILPILPVVRNSLDEYIKFCPYHTKLNSVGNEYIFVGVNGKKLGRTYFANRIQKICEKIGLPDTTTPHVFRHSFATHLLLSGADIRSIQELLGHANLSTTQIYTHLDHKSIIDHYKNFHPQVIKKHS</sequence>
<gene>
    <name evidence="1" type="ordered locus">Ecaj_0666</name>
</gene>
<accession>A0ACA6AW34</accession>
<evidence type="ECO:0000313" key="1">
    <source>
        <dbReference type="EMBL" id="AAZ68698.1"/>
    </source>
</evidence>
<evidence type="ECO:0000313" key="2">
    <source>
        <dbReference type="Proteomes" id="UP000000435"/>
    </source>
</evidence>
<reference evidence="2" key="1">
    <citation type="journal article" date="2006" name="J. Bacteriol.">
        <title>The genome of the obligately intracellular bacterium Ehrlichia canis reveals themes of complex membrane structure and immune evasion strategies.</title>
        <authorList>
            <person name="Mavromatis K."/>
            <person name="Doyle C.K."/>
            <person name="Lykidis A."/>
            <person name="Ivanova N."/>
            <person name="Francino M.P."/>
            <person name="Chain P."/>
            <person name="Shin M."/>
            <person name="Malfatti S."/>
            <person name="Larimer F."/>
            <person name="Copeland A."/>
            <person name="Detter J.C."/>
            <person name="Land M."/>
            <person name="Richardson P.M."/>
            <person name="Yu X.J."/>
            <person name="Walker D.H."/>
            <person name="McBride J.W."/>
            <person name="Kyrpides N.C."/>
        </authorList>
    </citation>
    <scope>NUCLEOTIDE SEQUENCE [LARGE SCALE GENOMIC DNA]</scope>
    <source>
        <strain evidence="2">Jake</strain>
    </source>
</reference>
<name>A0ACA6AW34_EHRCJ</name>
<dbReference type="EMBL" id="CP000107">
    <property type="protein sequence ID" value="AAZ68698.1"/>
    <property type="molecule type" value="Genomic_DNA"/>
</dbReference>
<keyword evidence="2" id="KW-1185">Reference proteome</keyword>
<protein>
    <submittedName>
        <fullName evidence="1">Phage integrase, N-terminal SAM-like protein</fullName>
    </submittedName>
</protein>
<dbReference type="Proteomes" id="UP000000435">
    <property type="component" value="Chromosome"/>
</dbReference>